<keyword evidence="3" id="KW-0808">Transferase</keyword>
<dbReference type="PANTHER" id="PTHR43775">
    <property type="entry name" value="FATTY ACID SYNTHASE"/>
    <property type="match status" value="1"/>
</dbReference>
<dbReference type="PANTHER" id="PTHR43775:SF37">
    <property type="entry name" value="SI:DKEY-61P9.11"/>
    <property type="match status" value="1"/>
</dbReference>
<dbReference type="Gene3D" id="3.40.47.10">
    <property type="match status" value="1"/>
</dbReference>
<feature type="compositionally biased region" description="Pro residues" evidence="4">
    <location>
        <begin position="520"/>
        <end position="540"/>
    </location>
</feature>
<reference evidence="6" key="1">
    <citation type="submission" date="2021-01" db="EMBL/GenBank/DDBJ databases">
        <title>Whole genome shotgun sequence of Virgisporangium aliadipatigenens NBRC 105644.</title>
        <authorList>
            <person name="Komaki H."/>
            <person name="Tamura T."/>
        </authorList>
    </citation>
    <scope>NUCLEOTIDE SEQUENCE</scope>
    <source>
        <strain evidence="6">NBRC 105644</strain>
    </source>
</reference>
<dbReference type="Proteomes" id="UP000619260">
    <property type="component" value="Unassembled WGS sequence"/>
</dbReference>
<dbReference type="InterPro" id="IPR020841">
    <property type="entry name" value="PKS_Beta-ketoAc_synthase_dom"/>
</dbReference>
<keyword evidence="7" id="KW-1185">Reference proteome</keyword>
<dbReference type="InterPro" id="IPR014031">
    <property type="entry name" value="Ketoacyl_synth_C"/>
</dbReference>
<proteinExistence type="inferred from homology"/>
<dbReference type="InterPro" id="IPR014030">
    <property type="entry name" value="Ketoacyl_synth_N"/>
</dbReference>
<evidence type="ECO:0000259" key="5">
    <source>
        <dbReference type="PROSITE" id="PS52004"/>
    </source>
</evidence>
<evidence type="ECO:0000256" key="2">
    <source>
        <dbReference type="ARBA" id="ARBA00022553"/>
    </source>
</evidence>
<evidence type="ECO:0000256" key="4">
    <source>
        <dbReference type="SAM" id="MobiDB-lite"/>
    </source>
</evidence>
<comment type="caution">
    <text evidence="6">The sequence shown here is derived from an EMBL/GenBank/DDBJ whole genome shotgun (WGS) entry which is preliminary data.</text>
</comment>
<dbReference type="GO" id="GO:0005886">
    <property type="term" value="C:plasma membrane"/>
    <property type="evidence" value="ECO:0007669"/>
    <property type="project" value="TreeGrafter"/>
</dbReference>
<evidence type="ECO:0000256" key="3">
    <source>
        <dbReference type="RuleBase" id="RU003694"/>
    </source>
</evidence>
<dbReference type="Pfam" id="PF16197">
    <property type="entry name" value="KAsynt_C_assoc"/>
    <property type="match status" value="1"/>
</dbReference>
<feature type="region of interest" description="Disordered" evidence="4">
    <location>
        <begin position="515"/>
        <end position="555"/>
    </location>
</feature>
<keyword evidence="2" id="KW-0597">Phosphoprotein</keyword>
<dbReference type="GO" id="GO:0005737">
    <property type="term" value="C:cytoplasm"/>
    <property type="evidence" value="ECO:0007669"/>
    <property type="project" value="TreeGrafter"/>
</dbReference>
<dbReference type="InterPro" id="IPR016039">
    <property type="entry name" value="Thiolase-like"/>
</dbReference>
<dbReference type="GO" id="GO:0006633">
    <property type="term" value="P:fatty acid biosynthetic process"/>
    <property type="evidence" value="ECO:0007669"/>
    <property type="project" value="TreeGrafter"/>
</dbReference>
<comment type="similarity">
    <text evidence="3">Belongs to the thiolase-like superfamily. Beta-ketoacyl-ACP synthases family.</text>
</comment>
<dbReference type="Pfam" id="PF00109">
    <property type="entry name" value="ketoacyl-synt"/>
    <property type="match status" value="1"/>
</dbReference>
<dbReference type="Pfam" id="PF02801">
    <property type="entry name" value="Ketoacyl-synt_C"/>
    <property type="match status" value="1"/>
</dbReference>
<dbReference type="CDD" id="cd00833">
    <property type="entry name" value="PKS"/>
    <property type="match status" value="1"/>
</dbReference>
<dbReference type="SMART" id="SM00825">
    <property type="entry name" value="PKS_KS"/>
    <property type="match status" value="1"/>
</dbReference>
<dbReference type="SUPFAM" id="SSF53901">
    <property type="entry name" value="Thiolase-like"/>
    <property type="match status" value="1"/>
</dbReference>
<keyword evidence="1" id="KW-0596">Phosphopantetheine</keyword>
<gene>
    <name evidence="6" type="ORF">Val02_72490</name>
</gene>
<evidence type="ECO:0000256" key="1">
    <source>
        <dbReference type="ARBA" id="ARBA00022450"/>
    </source>
</evidence>
<organism evidence="6 7">
    <name type="scientific">Virgisporangium aliadipatigenens</name>
    <dbReference type="NCBI Taxonomy" id="741659"/>
    <lineage>
        <taxon>Bacteria</taxon>
        <taxon>Bacillati</taxon>
        <taxon>Actinomycetota</taxon>
        <taxon>Actinomycetes</taxon>
        <taxon>Micromonosporales</taxon>
        <taxon>Micromonosporaceae</taxon>
        <taxon>Virgisporangium</taxon>
    </lineage>
</organism>
<dbReference type="PROSITE" id="PS52004">
    <property type="entry name" value="KS3_2"/>
    <property type="match status" value="1"/>
</dbReference>
<accession>A0A8J3YVA0</accession>
<dbReference type="GO" id="GO:0071770">
    <property type="term" value="P:DIM/DIP cell wall layer assembly"/>
    <property type="evidence" value="ECO:0007669"/>
    <property type="project" value="TreeGrafter"/>
</dbReference>
<dbReference type="InterPro" id="IPR032821">
    <property type="entry name" value="PKS_assoc"/>
</dbReference>
<evidence type="ECO:0000313" key="6">
    <source>
        <dbReference type="EMBL" id="GIJ50363.1"/>
    </source>
</evidence>
<dbReference type="RefSeq" id="WP_203903802.1">
    <property type="nucleotide sequence ID" value="NZ_BOPF01000035.1"/>
</dbReference>
<feature type="domain" description="Ketosynthase family 3 (KS3)" evidence="5">
    <location>
        <begin position="15"/>
        <end position="429"/>
    </location>
</feature>
<sequence length="555" mass="57314">MGEDERMGGSGRSAGEPIAVIGMGVRLPGAHGGQQLWQLLLAGRDAVGEVPASRFVADTVHAGGRGGFLDDVAGFDADFFGIAADEADAMDPQQRLLLMTAWEAVEDAGLLPERLAGSRTGVFVALGHSDYWDLYGPDPSTVDLAVLAGSAQRGMAAGRLSYALDLHGPSLLVDGAQASSGVAVHLAVRSLRCGDSSTAIVGAANLVLAPAGAIAFGRAGVLAADGRCKFADASADGFVRSDGVVCVVLKPLAAALADGDPVRAVLCGTAVAQDGRDKPGMFAPSVRGQVRAMRWAYADAGLEPSTVDYVEAHGTGTGIDAVELAALREVLAPGRAGRPCLVGSLKSNIGHPEAAAGLAGLAKAVLCLENGLVPVSLHHTRPRTDVDWTAVPLVVPTTPTPLPDTGRPAVVAVNGQGMTGTDVHLVLTAAPPTASPRDDGARRTLLLSARSPHGLRALARSWADFLASDAARSLTPRDICHTANHHRIPHAHRAHVVARTHDEFAVRLRDIAAGHTTAPTVPPPPTPEPGARPVSLPPRPWHTSRHWLDAAPVSR</sequence>
<dbReference type="GO" id="GO:0004312">
    <property type="term" value="F:fatty acid synthase activity"/>
    <property type="evidence" value="ECO:0007669"/>
    <property type="project" value="TreeGrafter"/>
</dbReference>
<name>A0A8J3YVA0_9ACTN</name>
<dbReference type="InterPro" id="IPR050091">
    <property type="entry name" value="PKS_NRPS_Biosynth_Enz"/>
</dbReference>
<dbReference type="AlphaFoldDB" id="A0A8J3YVA0"/>
<dbReference type="EMBL" id="BOPF01000035">
    <property type="protein sequence ID" value="GIJ50363.1"/>
    <property type="molecule type" value="Genomic_DNA"/>
</dbReference>
<dbReference type="Gene3D" id="3.30.70.3290">
    <property type="match status" value="1"/>
</dbReference>
<protein>
    <recommendedName>
        <fullName evidence="5">Ketosynthase family 3 (KS3) domain-containing protein</fullName>
    </recommendedName>
</protein>
<evidence type="ECO:0000313" key="7">
    <source>
        <dbReference type="Proteomes" id="UP000619260"/>
    </source>
</evidence>